<dbReference type="PANTHER" id="PTHR47235">
    <property type="entry name" value="BLR6548 PROTEIN"/>
    <property type="match status" value="1"/>
</dbReference>
<feature type="signal peptide" evidence="3">
    <location>
        <begin position="1"/>
        <end position="26"/>
    </location>
</feature>
<dbReference type="SUPFAM" id="SSF53822">
    <property type="entry name" value="Periplasmic binding protein-like I"/>
    <property type="match status" value="1"/>
</dbReference>
<sequence>MNKLHIKHIFFSATLFILCLAATAYAKKSTPPKDPILLGMSAAFTGHSRGLGIELFRGSQAYFNQVNANGGINGRKVVIKYYDDGYDPLPAIRNTINLIEKDNVLCLFNYVGTPTVTRVLPVIKHFNTDKPLYMFFPFTGAQPQREFPYEEYVFNLRTSYRQETWGLVHNLFMVGRRRIAVLYQADAYGRSGWDGVRKALTEKDLRIVAEATYRRGIDFKSSMEKQVKILAAAQPDAIISIGTYEACAAFIRDARDAGLNIPICNLSFVGSENMLQLLNSLERSSGKNYTEDLINTQAVPTYEDTSLAAVRDYRKVMSENPPAPPEEFSKDYNPLKFSFISFEGYLNAKVMSVILTRMMESQKNQSLYSATLSIRDLDIGLDEPISFGRGKHQGLDEVYYTTVSGGQFIPLTNWNRWSK</sequence>
<keyword evidence="6" id="KW-1185">Reference proteome</keyword>
<dbReference type="STRING" id="1519643.SAMN06295933_1531"/>
<accession>A0A1X7D1J0</accession>
<evidence type="ECO:0000256" key="1">
    <source>
        <dbReference type="ARBA" id="ARBA00010062"/>
    </source>
</evidence>
<dbReference type="CDD" id="cd19978">
    <property type="entry name" value="PBP1_ABC_ligand_binding-like"/>
    <property type="match status" value="1"/>
</dbReference>
<evidence type="ECO:0000256" key="3">
    <source>
        <dbReference type="SAM" id="SignalP"/>
    </source>
</evidence>
<comment type="similarity">
    <text evidence="1">Belongs to the leucine-binding protein family.</text>
</comment>
<dbReference type="RefSeq" id="WP_085100671.1">
    <property type="nucleotide sequence ID" value="NZ_FWZU01000002.1"/>
</dbReference>
<evidence type="ECO:0000259" key="4">
    <source>
        <dbReference type="Pfam" id="PF13458"/>
    </source>
</evidence>
<feature type="chain" id="PRO_5012552894" evidence="3">
    <location>
        <begin position="27"/>
        <end position="419"/>
    </location>
</feature>
<dbReference type="InterPro" id="IPR028081">
    <property type="entry name" value="Leu-bd"/>
</dbReference>
<name>A0A1X7D1J0_9BACT</name>
<dbReference type="OrthoDB" id="9777352at2"/>
<dbReference type="AlphaFoldDB" id="A0A1X7D1J0"/>
<dbReference type="EMBL" id="FWZU01000002">
    <property type="protein sequence ID" value="SMF07013.1"/>
    <property type="molecule type" value="Genomic_DNA"/>
</dbReference>
<feature type="domain" description="Leucine-binding protein" evidence="4">
    <location>
        <begin position="36"/>
        <end position="405"/>
    </location>
</feature>
<dbReference type="PANTHER" id="PTHR47235:SF1">
    <property type="entry name" value="BLR6548 PROTEIN"/>
    <property type="match status" value="1"/>
</dbReference>
<protein>
    <submittedName>
        <fullName evidence="5">Amino acid/amide ABC transporter substrate-binding protein, HAAT family</fullName>
    </submittedName>
</protein>
<proteinExistence type="inferred from homology"/>
<gene>
    <name evidence="5" type="ORF">SAMN06295933_1531</name>
</gene>
<dbReference type="InterPro" id="IPR028082">
    <property type="entry name" value="Peripla_BP_I"/>
</dbReference>
<dbReference type="Gene3D" id="3.40.50.2300">
    <property type="match status" value="2"/>
</dbReference>
<dbReference type="Proteomes" id="UP000192906">
    <property type="component" value="Unassembled WGS sequence"/>
</dbReference>
<reference evidence="6" key="1">
    <citation type="submission" date="2017-04" db="EMBL/GenBank/DDBJ databases">
        <authorList>
            <person name="Varghese N."/>
            <person name="Submissions S."/>
        </authorList>
    </citation>
    <scope>NUCLEOTIDE SEQUENCE [LARGE SCALE GENOMIC DNA]</scope>
    <source>
        <strain evidence="6">K3S</strain>
    </source>
</reference>
<dbReference type="Pfam" id="PF13458">
    <property type="entry name" value="Peripla_BP_6"/>
    <property type="match status" value="1"/>
</dbReference>
<organism evidence="5 6">
    <name type="scientific">Desulfovibrio gilichinskyi</name>
    <dbReference type="NCBI Taxonomy" id="1519643"/>
    <lineage>
        <taxon>Bacteria</taxon>
        <taxon>Pseudomonadati</taxon>
        <taxon>Thermodesulfobacteriota</taxon>
        <taxon>Desulfovibrionia</taxon>
        <taxon>Desulfovibrionales</taxon>
        <taxon>Desulfovibrionaceae</taxon>
        <taxon>Desulfovibrio</taxon>
    </lineage>
</organism>
<evidence type="ECO:0000313" key="5">
    <source>
        <dbReference type="EMBL" id="SMF07013.1"/>
    </source>
</evidence>
<evidence type="ECO:0000313" key="6">
    <source>
        <dbReference type="Proteomes" id="UP000192906"/>
    </source>
</evidence>
<evidence type="ECO:0000256" key="2">
    <source>
        <dbReference type="ARBA" id="ARBA00022729"/>
    </source>
</evidence>
<keyword evidence="2 3" id="KW-0732">Signal</keyword>